<evidence type="ECO:0000313" key="2">
    <source>
        <dbReference type="EMBL" id="CAE4576989.1"/>
    </source>
</evidence>
<dbReference type="Pfam" id="PF21850">
    <property type="entry name" value="DUF6909"/>
    <property type="match status" value="1"/>
</dbReference>
<organism evidence="2">
    <name type="scientific">Alexandrium monilatum</name>
    <dbReference type="NCBI Taxonomy" id="311494"/>
    <lineage>
        <taxon>Eukaryota</taxon>
        <taxon>Sar</taxon>
        <taxon>Alveolata</taxon>
        <taxon>Dinophyceae</taxon>
        <taxon>Gonyaulacales</taxon>
        <taxon>Pyrocystaceae</taxon>
        <taxon>Alexandrium</taxon>
    </lineage>
</organism>
<dbReference type="InterPro" id="IPR054204">
    <property type="entry name" value="DUF6909"/>
</dbReference>
<dbReference type="AlphaFoldDB" id="A0A7S4ULV9"/>
<feature type="signal peptide" evidence="1">
    <location>
        <begin position="1"/>
        <end position="21"/>
    </location>
</feature>
<feature type="chain" id="PRO_5031130203" description="Nucleoside phosphorylase domain-containing protein" evidence="1">
    <location>
        <begin position="22"/>
        <end position="632"/>
    </location>
</feature>
<dbReference type="EMBL" id="HBNR01024728">
    <property type="protein sequence ID" value="CAE4576989.1"/>
    <property type="molecule type" value="Transcribed_RNA"/>
</dbReference>
<protein>
    <recommendedName>
        <fullName evidence="3">Nucleoside phosphorylase domain-containing protein</fullName>
    </recommendedName>
</protein>
<gene>
    <name evidence="2" type="ORF">AMON00008_LOCUS16609</name>
</gene>
<sequence length="632" mass="70925">MRFGSCACGLAVLFAAHLCMAMRTASTGLTLDDQEASEHQMPFSLMELNDAYRRSLGKSGSKNATLDSFMRMMTYFRPHANFELDMDSLVDDFQRSEALLFEFDVDSLKEDFRRAEVLFGLGGVSDESWAYAWGHLPSVILDYPRLRFVLHSPVEPWYPADGDDDGVYTFSGWETEGGAFLDPEHCGEEGCVVHVNLRDLYTDMDELVSNLLIHILYMEQHPGRTFWRCQDARDSTRSCRHRGRCSLSLGERPHCKGPLVSRDAMPEYAVELRGFNDGPEAILQKLDESWRSWAGRLLETASALAGCGHRALKVHVIQGAVLAVWMMTSKYAMQSQPEAELAGSYGGRFEEDDRRYARLFLAAEEDNFLPFYIDAWNEGKHVSVPARGPLSVSAEVISLSSWEAGEVDPVVTKSLLDRSSYGRECAVLINTGYAFGTSALTMGRALKHVFGDSLKSFYVIGKAGGLVGQVGDYQVASSFFLWRALRDKAAERVYTADASEVDLTLWSGGRKPAIHQGGMMTVPSVVLQSHRLLDAAKAAPWRAVGIEMESYWFKRALPDTPGLYLYYTSDIPQAAGSTLAHEHYPRREGQTLFNGLVRMALVHMLQGMSHERRPMWRRAYDWAWDRAAWIGR</sequence>
<proteinExistence type="predicted"/>
<reference evidence="2" key="1">
    <citation type="submission" date="2021-01" db="EMBL/GenBank/DDBJ databases">
        <authorList>
            <person name="Corre E."/>
            <person name="Pelletier E."/>
            <person name="Niang G."/>
            <person name="Scheremetjew M."/>
            <person name="Finn R."/>
            <person name="Kale V."/>
            <person name="Holt S."/>
            <person name="Cochrane G."/>
            <person name="Meng A."/>
            <person name="Brown T."/>
            <person name="Cohen L."/>
        </authorList>
    </citation>
    <scope>NUCLEOTIDE SEQUENCE</scope>
    <source>
        <strain evidence="2">CCMP3105</strain>
    </source>
</reference>
<evidence type="ECO:0008006" key="3">
    <source>
        <dbReference type="Google" id="ProtNLM"/>
    </source>
</evidence>
<keyword evidence="1" id="KW-0732">Signal</keyword>
<accession>A0A7S4ULV9</accession>
<name>A0A7S4ULV9_9DINO</name>
<evidence type="ECO:0000256" key="1">
    <source>
        <dbReference type="SAM" id="SignalP"/>
    </source>
</evidence>